<protein>
    <submittedName>
        <fullName evidence="3">Class I SAM-dependent methyltransferase</fullName>
    </submittedName>
</protein>
<comment type="caution">
    <text evidence="3">The sequence shown here is derived from an EMBL/GenBank/DDBJ whole genome shotgun (WGS) entry which is preliminary data.</text>
</comment>
<evidence type="ECO:0000259" key="2">
    <source>
        <dbReference type="Pfam" id="PF13649"/>
    </source>
</evidence>
<proteinExistence type="predicted"/>
<reference evidence="3" key="1">
    <citation type="journal article" date="2020" name="mSystems">
        <title>Genome- and Community-Level Interaction Insights into Carbon Utilization and Element Cycling Functions of Hydrothermarchaeota in Hydrothermal Sediment.</title>
        <authorList>
            <person name="Zhou Z."/>
            <person name="Liu Y."/>
            <person name="Xu W."/>
            <person name="Pan J."/>
            <person name="Luo Z.H."/>
            <person name="Li M."/>
        </authorList>
    </citation>
    <scope>NUCLEOTIDE SEQUENCE [LARGE SCALE GENOMIC DNA]</scope>
    <source>
        <strain evidence="3">SpSt-1182</strain>
    </source>
</reference>
<keyword evidence="3" id="KW-0489">Methyltransferase</keyword>
<keyword evidence="1" id="KW-0808">Transferase</keyword>
<name>A0A7V0XFE9_UNCW3</name>
<evidence type="ECO:0000313" key="3">
    <source>
        <dbReference type="EMBL" id="HDQ99983.1"/>
    </source>
</evidence>
<dbReference type="GO" id="GO:0008168">
    <property type="term" value="F:methyltransferase activity"/>
    <property type="evidence" value="ECO:0007669"/>
    <property type="project" value="UniProtKB-KW"/>
</dbReference>
<organism evidence="3">
    <name type="scientific">candidate division WOR-3 bacterium</name>
    <dbReference type="NCBI Taxonomy" id="2052148"/>
    <lineage>
        <taxon>Bacteria</taxon>
        <taxon>Bacteria division WOR-3</taxon>
    </lineage>
</organism>
<dbReference type="Proteomes" id="UP000885672">
    <property type="component" value="Unassembled WGS sequence"/>
</dbReference>
<dbReference type="EMBL" id="DSBX01000257">
    <property type="protein sequence ID" value="HDQ99983.1"/>
    <property type="molecule type" value="Genomic_DNA"/>
</dbReference>
<dbReference type="GO" id="GO:0032259">
    <property type="term" value="P:methylation"/>
    <property type="evidence" value="ECO:0007669"/>
    <property type="project" value="UniProtKB-KW"/>
</dbReference>
<dbReference type="PANTHER" id="PTHR43861">
    <property type="entry name" value="TRANS-ACONITATE 2-METHYLTRANSFERASE-RELATED"/>
    <property type="match status" value="1"/>
</dbReference>
<gene>
    <name evidence="3" type="ORF">ENN51_06850</name>
</gene>
<accession>A0A7V0XFE9</accession>
<evidence type="ECO:0000256" key="1">
    <source>
        <dbReference type="ARBA" id="ARBA00022679"/>
    </source>
</evidence>
<dbReference type="Gene3D" id="2.20.25.110">
    <property type="entry name" value="S-adenosyl-L-methionine-dependent methyltransferases"/>
    <property type="match status" value="1"/>
</dbReference>
<dbReference type="SUPFAM" id="SSF53335">
    <property type="entry name" value="S-adenosyl-L-methionine-dependent methyltransferases"/>
    <property type="match status" value="1"/>
</dbReference>
<dbReference type="InterPro" id="IPR041698">
    <property type="entry name" value="Methyltransf_25"/>
</dbReference>
<dbReference type="Pfam" id="PF13649">
    <property type="entry name" value="Methyltransf_25"/>
    <property type="match status" value="1"/>
</dbReference>
<feature type="domain" description="Methyltransferase" evidence="2">
    <location>
        <begin position="46"/>
        <end position="139"/>
    </location>
</feature>
<dbReference type="Gene3D" id="3.40.50.150">
    <property type="entry name" value="Vaccinia Virus protein VP39"/>
    <property type="match status" value="1"/>
</dbReference>
<dbReference type="AlphaFoldDB" id="A0A7V0XFE9"/>
<sequence>MKPESVPFREFARHYDRFMGHYVDYRSWVNYVERIFERFKVVPETVLDVACGTGIPSLLLARRGCRVIGVDRSEEMLAVLRAKVNGLPVTTLRADITDFALPEPVDAAISLYDSINYLLAEEDLVRCFTCVHRALNTGGVFVFDMNTLYSLSVFWGDRVAPRNAGGIESTWDSRYDPATRVSTLRLHFREPTPNGGFAEFDEVHRERAYSRHEVKRSLKAAGFSRVRFYTHGGFLPVGPLTIRMMVVAH</sequence>
<dbReference type="CDD" id="cd02440">
    <property type="entry name" value="AdoMet_MTases"/>
    <property type="match status" value="1"/>
</dbReference>
<dbReference type="InterPro" id="IPR029063">
    <property type="entry name" value="SAM-dependent_MTases_sf"/>
</dbReference>